<evidence type="ECO:0000256" key="1">
    <source>
        <dbReference type="SAM" id="MobiDB-lite"/>
    </source>
</evidence>
<sequence length="78" mass="8343">MIRLTFKSSRRHSMTRQRSGHVAADNERVRGGGGDGGGGYDEEASLLHSGRSSAAVSFPGLSGAVRFDRPSRQHCAEN</sequence>
<feature type="compositionally biased region" description="Basic residues" evidence="1">
    <location>
        <begin position="8"/>
        <end position="19"/>
    </location>
</feature>
<dbReference type="EMBL" id="KQ434870">
    <property type="protein sequence ID" value="KZC09528.1"/>
    <property type="molecule type" value="Genomic_DNA"/>
</dbReference>
<evidence type="ECO:0000313" key="2">
    <source>
        <dbReference type="EMBL" id="KZC09528.1"/>
    </source>
</evidence>
<feature type="region of interest" description="Disordered" evidence="1">
    <location>
        <begin position="1"/>
        <end position="53"/>
    </location>
</feature>
<dbReference type="AlphaFoldDB" id="A0A154PE30"/>
<accession>A0A154PE30</accession>
<name>A0A154PE30_DUFNO</name>
<protein>
    <submittedName>
        <fullName evidence="2">Uncharacterized protein</fullName>
    </submittedName>
</protein>
<organism evidence="2 3">
    <name type="scientific">Dufourea novaeangliae</name>
    <name type="common">Sweat bee</name>
    <dbReference type="NCBI Taxonomy" id="178035"/>
    <lineage>
        <taxon>Eukaryota</taxon>
        <taxon>Metazoa</taxon>
        <taxon>Ecdysozoa</taxon>
        <taxon>Arthropoda</taxon>
        <taxon>Hexapoda</taxon>
        <taxon>Insecta</taxon>
        <taxon>Pterygota</taxon>
        <taxon>Neoptera</taxon>
        <taxon>Endopterygota</taxon>
        <taxon>Hymenoptera</taxon>
        <taxon>Apocrita</taxon>
        <taxon>Aculeata</taxon>
        <taxon>Apoidea</taxon>
        <taxon>Anthophila</taxon>
        <taxon>Halictidae</taxon>
        <taxon>Rophitinae</taxon>
        <taxon>Dufourea</taxon>
    </lineage>
</organism>
<evidence type="ECO:0000313" key="3">
    <source>
        <dbReference type="Proteomes" id="UP000076502"/>
    </source>
</evidence>
<dbReference type="Proteomes" id="UP000076502">
    <property type="component" value="Unassembled WGS sequence"/>
</dbReference>
<keyword evidence="3" id="KW-1185">Reference proteome</keyword>
<gene>
    <name evidence="2" type="ORF">WN55_00200</name>
</gene>
<reference evidence="2 3" key="1">
    <citation type="submission" date="2015-07" db="EMBL/GenBank/DDBJ databases">
        <title>The genome of Dufourea novaeangliae.</title>
        <authorList>
            <person name="Pan H."/>
            <person name="Kapheim K."/>
        </authorList>
    </citation>
    <scope>NUCLEOTIDE SEQUENCE [LARGE SCALE GENOMIC DNA]</scope>
    <source>
        <strain evidence="2">0120121106</strain>
        <tissue evidence="2">Whole body</tissue>
    </source>
</reference>
<proteinExistence type="predicted"/>